<dbReference type="Proteomes" id="UP001139477">
    <property type="component" value="Unassembled WGS sequence"/>
</dbReference>
<feature type="signal peptide" evidence="1">
    <location>
        <begin position="1"/>
        <end position="19"/>
    </location>
</feature>
<proteinExistence type="predicted"/>
<keyword evidence="1" id="KW-0732">Signal</keyword>
<feature type="chain" id="PRO_5040997517" evidence="1">
    <location>
        <begin position="20"/>
        <end position="113"/>
    </location>
</feature>
<evidence type="ECO:0000313" key="2">
    <source>
        <dbReference type="EMBL" id="MCP1168918.1"/>
    </source>
</evidence>
<dbReference type="RefSeq" id="WP_253332128.1">
    <property type="nucleotide sequence ID" value="NZ_JAMYXC010000155.1"/>
</dbReference>
<organism evidence="2 3">
    <name type="scientific">Limimaricola litoreus</name>
    <dbReference type="NCBI Taxonomy" id="2955316"/>
    <lineage>
        <taxon>Bacteria</taxon>
        <taxon>Pseudomonadati</taxon>
        <taxon>Pseudomonadota</taxon>
        <taxon>Alphaproteobacteria</taxon>
        <taxon>Rhodobacterales</taxon>
        <taxon>Paracoccaceae</taxon>
        <taxon>Limimaricola</taxon>
    </lineage>
</organism>
<evidence type="ECO:0000313" key="3">
    <source>
        <dbReference type="Proteomes" id="UP001139477"/>
    </source>
</evidence>
<accession>A0A9X2FXE8</accession>
<reference evidence="2" key="1">
    <citation type="submission" date="2022-06" db="EMBL/GenBank/DDBJ databases">
        <title>Limimaricola sediminis sp. nov., isolated from an intertidal sediment.</title>
        <authorList>
            <person name="Shao X."/>
        </authorList>
    </citation>
    <scope>NUCLEOTIDE SEQUENCE</scope>
    <source>
        <strain evidence="2">ASW11-118</strain>
    </source>
</reference>
<name>A0A9X2FXE8_9RHOB</name>
<dbReference type="AlphaFoldDB" id="A0A9X2FXE8"/>
<comment type="caution">
    <text evidence="2">The sequence shown here is derived from an EMBL/GenBank/DDBJ whole genome shotgun (WGS) entry which is preliminary data.</text>
</comment>
<keyword evidence="3" id="KW-1185">Reference proteome</keyword>
<evidence type="ECO:0000256" key="1">
    <source>
        <dbReference type="SAM" id="SignalP"/>
    </source>
</evidence>
<dbReference type="EMBL" id="JAMYXC010000155">
    <property type="protein sequence ID" value="MCP1168918.1"/>
    <property type="molecule type" value="Genomic_DNA"/>
</dbReference>
<sequence>MKPALLALGLTLVSQAASATTCYFEVDRTILLQGACDFEFTGNGGFEIYGPDPNPRGEAYFREVIRFDLTGNGLGTAVFTGGEGSHLHGMLRNLDRQGACWTNDQGSLCAWAE</sequence>
<protein>
    <submittedName>
        <fullName evidence="2">Uncharacterized protein</fullName>
    </submittedName>
</protein>
<gene>
    <name evidence="2" type="ORF">NHG85_10340</name>
</gene>